<organism evidence="3 4">
    <name type="scientific">Photobacterium gaetbulicola Gung47</name>
    <dbReference type="NCBI Taxonomy" id="658445"/>
    <lineage>
        <taxon>Bacteria</taxon>
        <taxon>Pseudomonadati</taxon>
        <taxon>Pseudomonadota</taxon>
        <taxon>Gammaproteobacteria</taxon>
        <taxon>Vibrionales</taxon>
        <taxon>Vibrionaceae</taxon>
        <taxon>Photobacterium</taxon>
    </lineage>
</organism>
<dbReference type="EMBL" id="CP005973">
    <property type="protein sequence ID" value="AJR06616.1"/>
    <property type="molecule type" value="Genomic_DNA"/>
</dbReference>
<dbReference type="PATRIC" id="fig|658445.3.peg.1727"/>
<feature type="chain" id="PRO_5002191565" evidence="1">
    <location>
        <begin position="31"/>
        <end position="258"/>
    </location>
</feature>
<dbReference type="KEGG" id="pgb:H744_1c1598"/>
<dbReference type="InterPro" id="IPR029058">
    <property type="entry name" value="AB_hydrolase_fold"/>
</dbReference>
<feature type="signal peptide" evidence="1">
    <location>
        <begin position="1"/>
        <end position="30"/>
    </location>
</feature>
<dbReference type="PANTHER" id="PTHR22946:SF0">
    <property type="entry name" value="DIENELACTONE HYDROLASE DOMAIN-CONTAINING PROTEIN"/>
    <property type="match status" value="1"/>
</dbReference>
<reference evidence="3 4" key="1">
    <citation type="submission" date="2013-05" db="EMBL/GenBank/DDBJ databases">
        <title>Complete genome sequence of the lipase-producing bacterium Photobacterium gaetbulicola Gung47.</title>
        <authorList>
            <person name="Kim Y.-O."/>
        </authorList>
    </citation>
    <scope>NUCLEOTIDE SEQUENCE [LARGE SCALE GENOMIC DNA]</scope>
    <source>
        <strain evidence="3 4">Gung47</strain>
    </source>
</reference>
<feature type="domain" description="Dienelactone hydrolase" evidence="2">
    <location>
        <begin position="46"/>
        <end position="254"/>
    </location>
</feature>
<keyword evidence="1" id="KW-0732">Signal</keyword>
<gene>
    <name evidence="3" type="ORF">H744_1c1598</name>
</gene>
<evidence type="ECO:0000313" key="4">
    <source>
        <dbReference type="Proteomes" id="UP000032303"/>
    </source>
</evidence>
<dbReference type="InterPro" id="IPR002925">
    <property type="entry name" value="Dienelactn_hydro"/>
</dbReference>
<keyword evidence="4" id="KW-1185">Reference proteome</keyword>
<dbReference type="Proteomes" id="UP000032303">
    <property type="component" value="Chromosome 1"/>
</dbReference>
<dbReference type="AlphaFoldDB" id="A0A0C5W539"/>
<sequence>MKTLFMPGRLTLGTLTIGSILTLMTFATNAAEGRAIEYKVNDEAYEGYYISPSEDAPLVLLIHDWDGLTDYEVKRAEMLAEQGYAVFAADLFGAGVRPTEVKDKRQHTGELYKDRQKMRDLMNGALQMADSLGANTDKSVAMGYCFGGAAVLELARSGSDMKGFVTFHGGLQTPEGQDYLKSKGNILVLHGAADSAIPMSDFAVLSGELEKAGVSNEMIVYSGAPHAFTVYGSDNYRQDADYKSWQRFLTFLDDIEWE</sequence>
<keyword evidence="3" id="KW-0378">Hydrolase</keyword>
<dbReference type="STRING" id="658445.H744_1c1598"/>
<evidence type="ECO:0000313" key="3">
    <source>
        <dbReference type="EMBL" id="AJR06616.1"/>
    </source>
</evidence>
<dbReference type="Gene3D" id="3.40.50.1820">
    <property type="entry name" value="alpha/beta hydrolase"/>
    <property type="match status" value="1"/>
</dbReference>
<dbReference type="SUPFAM" id="SSF53474">
    <property type="entry name" value="alpha/beta-Hydrolases"/>
    <property type="match status" value="1"/>
</dbReference>
<proteinExistence type="predicted"/>
<protein>
    <submittedName>
        <fullName evidence="3">Dienelactone hydrolase</fullName>
    </submittedName>
</protein>
<dbReference type="Pfam" id="PF01738">
    <property type="entry name" value="DLH"/>
    <property type="match status" value="1"/>
</dbReference>
<dbReference type="GO" id="GO:0016787">
    <property type="term" value="F:hydrolase activity"/>
    <property type="evidence" value="ECO:0007669"/>
    <property type="project" value="UniProtKB-KW"/>
</dbReference>
<dbReference type="PANTHER" id="PTHR22946">
    <property type="entry name" value="DIENELACTONE HYDROLASE DOMAIN-CONTAINING PROTEIN-RELATED"/>
    <property type="match status" value="1"/>
</dbReference>
<evidence type="ECO:0000259" key="2">
    <source>
        <dbReference type="Pfam" id="PF01738"/>
    </source>
</evidence>
<dbReference type="InterPro" id="IPR050261">
    <property type="entry name" value="FrsA_esterase"/>
</dbReference>
<accession>A0A0C5W539</accession>
<name>A0A0C5W539_9GAMM</name>
<dbReference type="HOGENOM" id="CLU_054590_3_2_6"/>
<evidence type="ECO:0000256" key="1">
    <source>
        <dbReference type="SAM" id="SignalP"/>
    </source>
</evidence>